<dbReference type="Gene3D" id="3.20.20.100">
    <property type="entry name" value="NADP-dependent oxidoreductase domain"/>
    <property type="match status" value="1"/>
</dbReference>
<dbReference type="PRINTS" id="PR00069">
    <property type="entry name" value="ALDKETRDTASE"/>
</dbReference>
<sequence>RQNVPRGIKQSLTNLGLDYLDMYLVHSPESTKPDNVSVVDTWLGMNDVLKANLTRSIGVSNFDVKQLEALVGKGAVPVTNQCISNPYRTQNELLSYLQKHNITLTAYSPLGGITDPDLLKEAKLIEIAAKHKVSAGQVALRYQVQRGVIVIPKANNPKYIQENLDLFSWKLTDQEFNDVEALNRH</sequence>
<organism evidence="2">
    <name type="scientific">Medioppia subpectinata</name>
    <dbReference type="NCBI Taxonomy" id="1979941"/>
    <lineage>
        <taxon>Eukaryota</taxon>
        <taxon>Metazoa</taxon>
        <taxon>Ecdysozoa</taxon>
        <taxon>Arthropoda</taxon>
        <taxon>Chelicerata</taxon>
        <taxon>Arachnida</taxon>
        <taxon>Acari</taxon>
        <taxon>Acariformes</taxon>
        <taxon>Sarcoptiformes</taxon>
        <taxon>Oribatida</taxon>
        <taxon>Brachypylina</taxon>
        <taxon>Oppioidea</taxon>
        <taxon>Oppiidae</taxon>
        <taxon>Medioppia</taxon>
    </lineage>
</organism>
<feature type="non-terminal residue" evidence="2">
    <location>
        <position position="1"/>
    </location>
</feature>
<dbReference type="PROSITE" id="PS00062">
    <property type="entry name" value="ALDOKETO_REDUCTASE_2"/>
    <property type="match status" value="1"/>
</dbReference>
<evidence type="ECO:0000313" key="2">
    <source>
        <dbReference type="EMBL" id="CAD7646286.1"/>
    </source>
</evidence>
<dbReference type="Pfam" id="PF00248">
    <property type="entry name" value="Aldo_ket_red"/>
    <property type="match status" value="1"/>
</dbReference>
<evidence type="ECO:0000259" key="1">
    <source>
        <dbReference type="Pfam" id="PF00248"/>
    </source>
</evidence>
<dbReference type="InterPro" id="IPR023210">
    <property type="entry name" value="NADP_OxRdtase_dom"/>
</dbReference>
<proteinExistence type="predicted"/>
<dbReference type="EMBL" id="CAJPIZ010036460">
    <property type="protein sequence ID" value="CAG2120962.1"/>
    <property type="molecule type" value="Genomic_DNA"/>
</dbReference>
<evidence type="ECO:0000313" key="3">
    <source>
        <dbReference type="Proteomes" id="UP000759131"/>
    </source>
</evidence>
<dbReference type="AlphaFoldDB" id="A0A7R9LS94"/>
<name>A0A7R9LS94_9ACAR</name>
<protein>
    <recommendedName>
        <fullName evidence="1">NADP-dependent oxidoreductase domain-containing protein</fullName>
    </recommendedName>
</protein>
<dbReference type="OrthoDB" id="416253at2759"/>
<accession>A0A7R9LS94</accession>
<feature type="domain" description="NADP-dependent oxidoreductase" evidence="1">
    <location>
        <begin position="2"/>
        <end position="183"/>
    </location>
</feature>
<dbReference type="InterPro" id="IPR020471">
    <property type="entry name" value="AKR"/>
</dbReference>
<reference evidence="2" key="1">
    <citation type="submission" date="2020-11" db="EMBL/GenBank/DDBJ databases">
        <authorList>
            <person name="Tran Van P."/>
        </authorList>
    </citation>
    <scope>NUCLEOTIDE SEQUENCE</scope>
</reference>
<gene>
    <name evidence="2" type="ORF">OSB1V03_LOCUS20908</name>
</gene>
<dbReference type="InterPro" id="IPR018170">
    <property type="entry name" value="Aldo/ket_reductase_CS"/>
</dbReference>
<keyword evidence="3" id="KW-1185">Reference proteome</keyword>
<dbReference type="PANTHER" id="PTHR43827:SF14">
    <property type="entry name" value="NADP-DEPENDENT OXIDOREDUCTASE DOMAIN-CONTAINING PROTEIN"/>
    <property type="match status" value="1"/>
</dbReference>
<dbReference type="EMBL" id="OC891035">
    <property type="protein sequence ID" value="CAD7646286.1"/>
    <property type="molecule type" value="Genomic_DNA"/>
</dbReference>
<dbReference type="PANTHER" id="PTHR43827">
    <property type="entry name" value="2,5-DIKETO-D-GLUCONIC ACID REDUCTASE"/>
    <property type="match status" value="1"/>
</dbReference>
<dbReference type="SUPFAM" id="SSF51430">
    <property type="entry name" value="NAD(P)-linked oxidoreductase"/>
    <property type="match status" value="1"/>
</dbReference>
<dbReference type="Proteomes" id="UP000759131">
    <property type="component" value="Unassembled WGS sequence"/>
</dbReference>
<dbReference type="GO" id="GO:0016491">
    <property type="term" value="F:oxidoreductase activity"/>
    <property type="evidence" value="ECO:0007669"/>
    <property type="project" value="InterPro"/>
</dbReference>
<dbReference type="CDD" id="cd19071">
    <property type="entry name" value="AKR_AKR1-5-like"/>
    <property type="match status" value="1"/>
</dbReference>
<dbReference type="InterPro" id="IPR036812">
    <property type="entry name" value="NAD(P)_OxRdtase_dom_sf"/>
</dbReference>